<keyword evidence="4 6" id="KW-0378">Hydrolase</keyword>
<dbReference type="NCBIfam" id="TIGR01280">
    <property type="entry name" value="xseB"/>
    <property type="match status" value="1"/>
</dbReference>
<reference evidence="7 8" key="1">
    <citation type="submission" date="2015-09" db="EMBL/GenBank/DDBJ databases">
        <authorList>
            <consortium name="Pathogen Informatics"/>
        </authorList>
    </citation>
    <scope>NUCLEOTIDE SEQUENCE [LARGE SCALE GENOMIC DNA]</scope>
    <source>
        <strain evidence="7 8">2789STDY5834876</strain>
    </source>
</reference>
<evidence type="ECO:0000256" key="4">
    <source>
        <dbReference type="ARBA" id="ARBA00022801"/>
    </source>
</evidence>
<organism evidence="7 8">
    <name type="scientific">Faecalicatena contorta</name>
    <dbReference type="NCBI Taxonomy" id="39482"/>
    <lineage>
        <taxon>Bacteria</taxon>
        <taxon>Bacillati</taxon>
        <taxon>Bacillota</taxon>
        <taxon>Clostridia</taxon>
        <taxon>Lachnospirales</taxon>
        <taxon>Lachnospiraceae</taxon>
        <taxon>Faecalicatena</taxon>
    </lineage>
</organism>
<keyword evidence="5 6" id="KW-0269">Exonuclease</keyword>
<proteinExistence type="inferred from homology"/>
<dbReference type="EC" id="3.1.11.6" evidence="6"/>
<comment type="subcellular location">
    <subcellularLocation>
        <location evidence="6">Cytoplasm</location>
    </subcellularLocation>
</comment>
<gene>
    <name evidence="6" type="primary">xseB</name>
    <name evidence="7" type="ORF">ERS852491_00744</name>
</gene>
<protein>
    <recommendedName>
        <fullName evidence="6">Exodeoxyribonuclease 7 small subunit</fullName>
        <ecNumber evidence="6">3.1.11.6</ecNumber>
    </recommendedName>
    <alternativeName>
        <fullName evidence="6">Exodeoxyribonuclease VII small subunit</fullName>
        <shortName evidence="6">Exonuclease VII small subunit</shortName>
    </alternativeName>
</protein>
<keyword evidence="2 6" id="KW-0963">Cytoplasm</keyword>
<evidence type="ECO:0000256" key="6">
    <source>
        <dbReference type="HAMAP-Rule" id="MF_00337"/>
    </source>
</evidence>
<accession>A0A174AL11</accession>
<dbReference type="PANTHER" id="PTHR34137:SF1">
    <property type="entry name" value="EXODEOXYRIBONUCLEASE 7 SMALL SUBUNIT"/>
    <property type="match status" value="1"/>
</dbReference>
<evidence type="ECO:0000256" key="3">
    <source>
        <dbReference type="ARBA" id="ARBA00022722"/>
    </source>
</evidence>
<evidence type="ECO:0000256" key="2">
    <source>
        <dbReference type="ARBA" id="ARBA00022490"/>
    </source>
</evidence>
<comment type="subunit">
    <text evidence="6">Heterooligomer composed of large and small subunits.</text>
</comment>
<dbReference type="OrthoDB" id="1771251at2"/>
<dbReference type="RefSeq" id="WP_050642403.1">
    <property type="nucleotide sequence ID" value="NZ_CABKUE010000009.1"/>
</dbReference>
<evidence type="ECO:0000313" key="7">
    <source>
        <dbReference type="EMBL" id="CUN89097.1"/>
    </source>
</evidence>
<dbReference type="Proteomes" id="UP000095544">
    <property type="component" value="Unassembled WGS sequence"/>
</dbReference>
<keyword evidence="3 6" id="KW-0540">Nuclease</keyword>
<dbReference type="PANTHER" id="PTHR34137">
    <property type="entry name" value="EXODEOXYRIBONUCLEASE 7 SMALL SUBUNIT"/>
    <property type="match status" value="1"/>
</dbReference>
<dbReference type="HAMAP" id="MF_00337">
    <property type="entry name" value="Exonuc_7_S"/>
    <property type="match status" value="1"/>
</dbReference>
<comment type="similarity">
    <text evidence="1 6">Belongs to the XseB family.</text>
</comment>
<evidence type="ECO:0000313" key="8">
    <source>
        <dbReference type="Proteomes" id="UP000095544"/>
    </source>
</evidence>
<dbReference type="InterPro" id="IPR037004">
    <property type="entry name" value="Exonuc_VII_ssu_sf"/>
</dbReference>
<dbReference type="AlphaFoldDB" id="A0A174AL11"/>
<dbReference type="SUPFAM" id="SSF116842">
    <property type="entry name" value="XseB-like"/>
    <property type="match status" value="1"/>
</dbReference>
<evidence type="ECO:0000256" key="1">
    <source>
        <dbReference type="ARBA" id="ARBA00009998"/>
    </source>
</evidence>
<evidence type="ECO:0000256" key="5">
    <source>
        <dbReference type="ARBA" id="ARBA00022839"/>
    </source>
</evidence>
<dbReference type="GO" id="GO:0006308">
    <property type="term" value="P:DNA catabolic process"/>
    <property type="evidence" value="ECO:0007669"/>
    <property type="project" value="UniProtKB-UniRule"/>
</dbReference>
<name>A0A174AL11_9FIRM</name>
<dbReference type="InterPro" id="IPR003761">
    <property type="entry name" value="Exonuc_VII_S"/>
</dbReference>
<dbReference type="EMBL" id="CYZU01000005">
    <property type="protein sequence ID" value="CUN89097.1"/>
    <property type="molecule type" value="Genomic_DNA"/>
</dbReference>
<comment type="function">
    <text evidence="6">Bidirectionally degrades single-stranded DNA into large acid-insoluble oligonucleotides, which are then degraded further into small acid-soluble oligonucleotides.</text>
</comment>
<dbReference type="Gene3D" id="1.10.287.1040">
    <property type="entry name" value="Exonuclease VII, small subunit"/>
    <property type="match status" value="1"/>
</dbReference>
<sequence>MAEKKSKKEEKQPSLEELFEGLDEVVARLEGEEITLEESFQLYQKGMNMLKQCNETIDTVEKKVQILDEDGDAHEF</sequence>
<dbReference type="STRING" id="39482.ERS852491_00744"/>
<comment type="catalytic activity">
    <reaction evidence="6">
        <text>Exonucleolytic cleavage in either 5'- to 3'- or 3'- to 5'-direction to yield nucleoside 5'-phosphates.</text>
        <dbReference type="EC" id="3.1.11.6"/>
    </reaction>
</comment>
<dbReference type="PIRSF" id="PIRSF006488">
    <property type="entry name" value="Exonuc_VII_S"/>
    <property type="match status" value="1"/>
</dbReference>
<dbReference type="GO" id="GO:0009318">
    <property type="term" value="C:exodeoxyribonuclease VII complex"/>
    <property type="evidence" value="ECO:0007669"/>
    <property type="project" value="UniProtKB-UniRule"/>
</dbReference>
<dbReference type="Pfam" id="PF02609">
    <property type="entry name" value="Exonuc_VII_S"/>
    <property type="match status" value="1"/>
</dbReference>
<dbReference type="GO" id="GO:0008855">
    <property type="term" value="F:exodeoxyribonuclease VII activity"/>
    <property type="evidence" value="ECO:0007669"/>
    <property type="project" value="UniProtKB-UniRule"/>
</dbReference>
<dbReference type="GO" id="GO:0005829">
    <property type="term" value="C:cytosol"/>
    <property type="evidence" value="ECO:0007669"/>
    <property type="project" value="TreeGrafter"/>
</dbReference>